<dbReference type="AlphaFoldDB" id="A0A839S460"/>
<sequence length="68" mass="7016">MPPPVRSGPAVSQVPEPVLPPQGPVLRPQGPVSSIQGLGVSIPGTMNRHPGRCGRRRVGTAPSVDMAM</sequence>
<gene>
    <name evidence="2" type="ORF">FHS23_002839</name>
</gene>
<feature type="compositionally biased region" description="Basic residues" evidence="1">
    <location>
        <begin position="49"/>
        <end position="58"/>
    </location>
</feature>
<proteinExistence type="predicted"/>
<accession>A0A839S460</accession>
<organism evidence="2 3">
    <name type="scientific">Prauserella isguenensis</name>
    <dbReference type="NCBI Taxonomy" id="1470180"/>
    <lineage>
        <taxon>Bacteria</taxon>
        <taxon>Bacillati</taxon>
        <taxon>Actinomycetota</taxon>
        <taxon>Actinomycetes</taxon>
        <taxon>Pseudonocardiales</taxon>
        <taxon>Pseudonocardiaceae</taxon>
        <taxon>Prauserella</taxon>
    </lineage>
</organism>
<evidence type="ECO:0000313" key="3">
    <source>
        <dbReference type="Proteomes" id="UP000550714"/>
    </source>
</evidence>
<reference evidence="2 3" key="1">
    <citation type="submission" date="2020-08" db="EMBL/GenBank/DDBJ databases">
        <title>Genomic Encyclopedia of Type Strains, Phase III (KMG-III): the genomes of soil and plant-associated and newly described type strains.</title>
        <authorList>
            <person name="Whitman W."/>
        </authorList>
    </citation>
    <scope>NUCLEOTIDE SEQUENCE [LARGE SCALE GENOMIC DNA]</scope>
    <source>
        <strain evidence="2 3">CECT 8577</strain>
    </source>
</reference>
<feature type="region of interest" description="Disordered" evidence="1">
    <location>
        <begin position="1"/>
        <end position="68"/>
    </location>
</feature>
<name>A0A839S460_9PSEU</name>
<protein>
    <submittedName>
        <fullName evidence="2">Uncharacterized protein</fullName>
    </submittedName>
</protein>
<keyword evidence="3" id="KW-1185">Reference proteome</keyword>
<comment type="caution">
    <text evidence="2">The sequence shown here is derived from an EMBL/GenBank/DDBJ whole genome shotgun (WGS) entry which is preliminary data.</text>
</comment>
<dbReference type="EMBL" id="JACHWU010000003">
    <property type="protein sequence ID" value="MBB3051810.1"/>
    <property type="molecule type" value="Genomic_DNA"/>
</dbReference>
<dbReference type="Proteomes" id="UP000550714">
    <property type="component" value="Unassembled WGS sequence"/>
</dbReference>
<evidence type="ECO:0000256" key="1">
    <source>
        <dbReference type="SAM" id="MobiDB-lite"/>
    </source>
</evidence>
<evidence type="ECO:0000313" key="2">
    <source>
        <dbReference type="EMBL" id="MBB3051810.1"/>
    </source>
</evidence>